<dbReference type="EMBL" id="ML995476">
    <property type="protein sequence ID" value="KAF2146272.1"/>
    <property type="molecule type" value="Genomic_DNA"/>
</dbReference>
<dbReference type="OrthoDB" id="72851at2759"/>
<sequence length="544" mass="61398">MARLVALFGDWRPRLQMVGQNVPTVDVLIPCCNEDPDIIIDTTRAVLQMDYPRNRYRVLITDDGNSRELASYVEQLSTEYPNLHYTARKKTGPDGFKAGNLNHALSFLSALPEGAAEFVASLDADMIPDKRWLRALVPHLVRDPQLAVVCPPQHFYNAPLNDALCQANRYFSRSFEVLKDMAGAAWNTGSGWITRREALDLIGGWPTDSITEDAYCSTMLLAAGWKAAYVQEELQHGLVPDSYYKHIKQRTRWNVGGAQRTANMGFFLRKAWARKFTAGHRFFHMLYSIDYFSPILLCLGIIVTPICLFMGSKLAPYQDLSQLRLMLQLKCLVLLAGWLNDLHNSLFTGYQVGLSEQASRVWMSPYHMITLVRSFILPSCLGGQLSGFTATGSVPDTLHERRPDQRAPLSKRLQHILTDCGAIFHLGFIILCSLGITNMVYQCFGAHSAGSSHSWMLFLSNLALPLPFWYQLIIGCFVPLQYAIFPPDVPEREACLFRDPITGVAYPTQKAKKPQFTLKTVDYAHFHFPIVLYALGLFASTWWI</sequence>
<dbReference type="Pfam" id="PF13641">
    <property type="entry name" value="Glyco_tranf_2_3"/>
    <property type="match status" value="1"/>
</dbReference>
<comment type="subcellular location">
    <subcellularLocation>
        <location evidence="1">Membrane</location>
        <topology evidence="1">Multi-pass membrane protein</topology>
    </subcellularLocation>
</comment>
<gene>
    <name evidence="8" type="ORF">K452DRAFT_219679</name>
</gene>
<evidence type="ECO:0000256" key="2">
    <source>
        <dbReference type="ARBA" id="ARBA00022676"/>
    </source>
</evidence>
<dbReference type="PANTHER" id="PTHR43867:SF2">
    <property type="entry name" value="CELLULOSE SYNTHASE CATALYTIC SUBUNIT A [UDP-FORMING]"/>
    <property type="match status" value="1"/>
</dbReference>
<dbReference type="InterPro" id="IPR029044">
    <property type="entry name" value="Nucleotide-diphossugar_trans"/>
</dbReference>
<feature type="transmembrane region" description="Helical" evidence="7">
    <location>
        <begin position="291"/>
        <end position="311"/>
    </location>
</feature>
<dbReference type="SUPFAM" id="SSF53448">
    <property type="entry name" value="Nucleotide-diphospho-sugar transferases"/>
    <property type="match status" value="1"/>
</dbReference>
<dbReference type="Proteomes" id="UP000799438">
    <property type="component" value="Unassembled WGS sequence"/>
</dbReference>
<name>A0A6A6BQ67_9PEZI</name>
<dbReference type="RefSeq" id="XP_033401981.1">
    <property type="nucleotide sequence ID" value="XM_033536422.1"/>
</dbReference>
<evidence type="ECO:0000256" key="1">
    <source>
        <dbReference type="ARBA" id="ARBA00004141"/>
    </source>
</evidence>
<keyword evidence="2" id="KW-0328">Glycosyltransferase</keyword>
<feature type="transmembrane region" description="Helical" evidence="7">
    <location>
        <begin position="422"/>
        <end position="441"/>
    </location>
</feature>
<evidence type="ECO:0000256" key="3">
    <source>
        <dbReference type="ARBA" id="ARBA00022679"/>
    </source>
</evidence>
<dbReference type="InterPro" id="IPR050321">
    <property type="entry name" value="Glycosyltr_2/OpgH_subfam"/>
</dbReference>
<keyword evidence="4 7" id="KW-0812">Transmembrane</keyword>
<dbReference type="PANTHER" id="PTHR43867">
    <property type="entry name" value="CELLULOSE SYNTHASE CATALYTIC SUBUNIT A [UDP-FORMING]"/>
    <property type="match status" value="1"/>
</dbReference>
<evidence type="ECO:0000313" key="8">
    <source>
        <dbReference type="EMBL" id="KAF2146272.1"/>
    </source>
</evidence>
<feature type="transmembrane region" description="Helical" evidence="7">
    <location>
        <begin position="462"/>
        <end position="484"/>
    </location>
</feature>
<reference evidence="8" key="1">
    <citation type="journal article" date="2020" name="Stud. Mycol.">
        <title>101 Dothideomycetes genomes: a test case for predicting lifestyles and emergence of pathogens.</title>
        <authorList>
            <person name="Haridas S."/>
            <person name="Albert R."/>
            <person name="Binder M."/>
            <person name="Bloem J."/>
            <person name="Labutti K."/>
            <person name="Salamov A."/>
            <person name="Andreopoulos B."/>
            <person name="Baker S."/>
            <person name="Barry K."/>
            <person name="Bills G."/>
            <person name="Bluhm B."/>
            <person name="Cannon C."/>
            <person name="Castanera R."/>
            <person name="Culley D."/>
            <person name="Daum C."/>
            <person name="Ezra D."/>
            <person name="Gonzalez J."/>
            <person name="Henrissat B."/>
            <person name="Kuo A."/>
            <person name="Liang C."/>
            <person name="Lipzen A."/>
            <person name="Lutzoni F."/>
            <person name="Magnuson J."/>
            <person name="Mondo S."/>
            <person name="Nolan M."/>
            <person name="Ohm R."/>
            <person name="Pangilinan J."/>
            <person name="Park H.-J."/>
            <person name="Ramirez L."/>
            <person name="Alfaro M."/>
            <person name="Sun H."/>
            <person name="Tritt A."/>
            <person name="Yoshinaga Y."/>
            <person name="Zwiers L.-H."/>
            <person name="Turgeon B."/>
            <person name="Goodwin S."/>
            <person name="Spatafora J."/>
            <person name="Crous P."/>
            <person name="Grigoriev I."/>
        </authorList>
    </citation>
    <scope>NUCLEOTIDE SEQUENCE</scope>
    <source>
        <strain evidence="8">CBS 121167</strain>
    </source>
</reference>
<keyword evidence="9" id="KW-1185">Reference proteome</keyword>
<dbReference type="Gene3D" id="3.90.550.10">
    <property type="entry name" value="Spore Coat Polysaccharide Biosynthesis Protein SpsA, Chain A"/>
    <property type="match status" value="1"/>
</dbReference>
<feature type="transmembrane region" description="Helical" evidence="7">
    <location>
        <begin position="523"/>
        <end position="543"/>
    </location>
</feature>
<dbReference type="AlphaFoldDB" id="A0A6A6BQ67"/>
<evidence type="ECO:0000256" key="7">
    <source>
        <dbReference type="SAM" id="Phobius"/>
    </source>
</evidence>
<keyword evidence="5 7" id="KW-1133">Transmembrane helix</keyword>
<evidence type="ECO:0000256" key="6">
    <source>
        <dbReference type="ARBA" id="ARBA00023136"/>
    </source>
</evidence>
<evidence type="ECO:0000313" key="9">
    <source>
        <dbReference type="Proteomes" id="UP000799438"/>
    </source>
</evidence>
<dbReference type="CDD" id="cd06421">
    <property type="entry name" value="CESA_CelA_like"/>
    <property type="match status" value="1"/>
</dbReference>
<evidence type="ECO:0000256" key="5">
    <source>
        <dbReference type="ARBA" id="ARBA00022989"/>
    </source>
</evidence>
<accession>A0A6A6BQ67</accession>
<dbReference type="GO" id="GO:0016757">
    <property type="term" value="F:glycosyltransferase activity"/>
    <property type="evidence" value="ECO:0007669"/>
    <property type="project" value="UniProtKB-KW"/>
</dbReference>
<evidence type="ECO:0000256" key="4">
    <source>
        <dbReference type="ARBA" id="ARBA00022692"/>
    </source>
</evidence>
<dbReference type="GeneID" id="54293918"/>
<keyword evidence="6 7" id="KW-0472">Membrane</keyword>
<proteinExistence type="predicted"/>
<keyword evidence="3 8" id="KW-0808">Transferase</keyword>
<organism evidence="8 9">
    <name type="scientific">Aplosporella prunicola CBS 121167</name>
    <dbReference type="NCBI Taxonomy" id="1176127"/>
    <lineage>
        <taxon>Eukaryota</taxon>
        <taxon>Fungi</taxon>
        <taxon>Dikarya</taxon>
        <taxon>Ascomycota</taxon>
        <taxon>Pezizomycotina</taxon>
        <taxon>Dothideomycetes</taxon>
        <taxon>Dothideomycetes incertae sedis</taxon>
        <taxon>Botryosphaeriales</taxon>
        <taxon>Aplosporellaceae</taxon>
        <taxon>Aplosporella</taxon>
    </lineage>
</organism>
<protein>
    <submittedName>
        <fullName evidence="8">Glycosyltransferase family 2 protein</fullName>
    </submittedName>
</protein>
<dbReference type="GO" id="GO:0016020">
    <property type="term" value="C:membrane"/>
    <property type="evidence" value="ECO:0007669"/>
    <property type="project" value="UniProtKB-SubCell"/>
</dbReference>